<dbReference type="GO" id="GO:0016020">
    <property type="term" value="C:membrane"/>
    <property type="evidence" value="ECO:0007669"/>
    <property type="project" value="UniProtKB-SubCell"/>
</dbReference>
<evidence type="ECO:0000256" key="3">
    <source>
        <dbReference type="ARBA" id="ARBA00022989"/>
    </source>
</evidence>
<feature type="transmembrane region" description="Helical" evidence="5">
    <location>
        <begin position="176"/>
        <end position="193"/>
    </location>
</feature>
<feature type="transmembrane region" description="Helical" evidence="5">
    <location>
        <begin position="222"/>
        <end position="241"/>
    </location>
</feature>
<sequence>MNSHLLRLFFFAVPIVSVFSSNALVPLVVLVGVLTAIFSYLENNIFPSFTGKQICLFSAFFGWISIASLWSINPIEALKLDLRLVGVTIAGLLLLNAVEAQGQETKRRIAKALLVGVILACIFLLVESLLNAPITKTIKGKELDATMNLSRFNRGASFLGISLWLVFVIYSKKFSFIWKLLFPILPLALLYFAPSESSLLAVVLAAVWYLAFCTFPKVGFRVLPVVLIISVLSMPLVTRYVEPLYDAQSSQSIPFSAKHRFFIWDFVSSQILENPIRGWGFDSARDYPNNGVENYVHVNAKGDQRALEGRIISLHPHNFALQVWLELGLIGAILVSIIIWMVFGYLKSRQLAERIEIQAMLVSTFIVALLGYGIWQNRWFVMFFIFAAMLPLIQKKEDKEIIGEVDEYGA</sequence>
<evidence type="ECO:0000256" key="2">
    <source>
        <dbReference type="ARBA" id="ARBA00022692"/>
    </source>
</evidence>
<evidence type="ECO:0000256" key="1">
    <source>
        <dbReference type="ARBA" id="ARBA00004141"/>
    </source>
</evidence>
<gene>
    <name evidence="7" type="ORF">WH96_13680</name>
</gene>
<dbReference type="Proteomes" id="UP000035444">
    <property type="component" value="Unassembled WGS sequence"/>
</dbReference>
<feature type="transmembrane region" description="Helical" evidence="5">
    <location>
        <begin position="323"/>
        <end position="343"/>
    </location>
</feature>
<evidence type="ECO:0000259" key="6">
    <source>
        <dbReference type="Pfam" id="PF04932"/>
    </source>
</evidence>
<evidence type="ECO:0000313" key="7">
    <source>
        <dbReference type="EMBL" id="KLN60228.1"/>
    </source>
</evidence>
<evidence type="ECO:0000256" key="5">
    <source>
        <dbReference type="SAM" id="Phobius"/>
    </source>
</evidence>
<reference evidence="7 8" key="1">
    <citation type="submission" date="2015-03" db="EMBL/GenBank/DDBJ databases">
        <title>Genome Sequence of Kiloniella spongiae MEBiC09566, isolated from a marine sponge.</title>
        <authorList>
            <person name="Shao Z."/>
            <person name="Wang L."/>
            <person name="Li X."/>
        </authorList>
    </citation>
    <scope>NUCLEOTIDE SEQUENCE [LARGE SCALE GENOMIC DNA]</scope>
    <source>
        <strain evidence="7 8">MEBiC09566</strain>
    </source>
</reference>
<keyword evidence="2 5" id="KW-0812">Transmembrane</keyword>
<feature type="domain" description="O-antigen ligase-related" evidence="6">
    <location>
        <begin position="184"/>
        <end position="335"/>
    </location>
</feature>
<feature type="transmembrane region" description="Helical" evidence="5">
    <location>
        <begin position="12"/>
        <end position="41"/>
    </location>
</feature>
<feature type="transmembrane region" description="Helical" evidence="5">
    <location>
        <begin position="152"/>
        <end position="169"/>
    </location>
</feature>
<feature type="transmembrane region" description="Helical" evidence="5">
    <location>
        <begin position="53"/>
        <end position="72"/>
    </location>
</feature>
<dbReference type="STRING" id="1489064.WH96_13680"/>
<name>A0A0H2MCY6_9PROT</name>
<feature type="transmembrane region" description="Helical" evidence="5">
    <location>
        <begin position="112"/>
        <end position="132"/>
    </location>
</feature>
<organism evidence="7 8">
    <name type="scientific">Kiloniella spongiae</name>
    <dbReference type="NCBI Taxonomy" id="1489064"/>
    <lineage>
        <taxon>Bacteria</taxon>
        <taxon>Pseudomonadati</taxon>
        <taxon>Pseudomonadota</taxon>
        <taxon>Alphaproteobacteria</taxon>
        <taxon>Rhodospirillales</taxon>
        <taxon>Kiloniellaceae</taxon>
        <taxon>Kiloniella</taxon>
    </lineage>
</organism>
<dbReference type="InterPro" id="IPR051533">
    <property type="entry name" value="WaaL-like"/>
</dbReference>
<dbReference type="InterPro" id="IPR007016">
    <property type="entry name" value="O-antigen_ligase-rel_domated"/>
</dbReference>
<keyword evidence="8" id="KW-1185">Reference proteome</keyword>
<keyword evidence="4 5" id="KW-0472">Membrane</keyword>
<dbReference type="OrthoDB" id="8050531at2"/>
<comment type="caution">
    <text evidence="7">The sequence shown here is derived from an EMBL/GenBank/DDBJ whole genome shotgun (WGS) entry which is preliminary data.</text>
</comment>
<proteinExistence type="predicted"/>
<evidence type="ECO:0000313" key="8">
    <source>
        <dbReference type="Proteomes" id="UP000035444"/>
    </source>
</evidence>
<dbReference type="PANTHER" id="PTHR37422:SF17">
    <property type="entry name" value="O-ANTIGEN LIGASE"/>
    <property type="match status" value="1"/>
</dbReference>
<dbReference type="Pfam" id="PF04932">
    <property type="entry name" value="Wzy_C"/>
    <property type="match status" value="1"/>
</dbReference>
<dbReference type="PANTHER" id="PTHR37422">
    <property type="entry name" value="TEICHURONIC ACID BIOSYNTHESIS PROTEIN TUAE"/>
    <property type="match status" value="1"/>
</dbReference>
<evidence type="ECO:0000256" key="4">
    <source>
        <dbReference type="ARBA" id="ARBA00023136"/>
    </source>
</evidence>
<feature type="transmembrane region" description="Helical" evidence="5">
    <location>
        <begin position="84"/>
        <end position="100"/>
    </location>
</feature>
<keyword evidence="3 5" id="KW-1133">Transmembrane helix</keyword>
<dbReference type="EMBL" id="LAQL01000008">
    <property type="protein sequence ID" value="KLN60228.1"/>
    <property type="molecule type" value="Genomic_DNA"/>
</dbReference>
<feature type="transmembrane region" description="Helical" evidence="5">
    <location>
        <begin position="355"/>
        <end position="372"/>
    </location>
</feature>
<dbReference type="AlphaFoldDB" id="A0A0H2MCY6"/>
<protein>
    <recommendedName>
        <fullName evidence="6">O-antigen ligase-related domain-containing protein</fullName>
    </recommendedName>
</protein>
<accession>A0A0H2MCY6</accession>
<comment type="subcellular location">
    <subcellularLocation>
        <location evidence="1">Membrane</location>
        <topology evidence="1">Multi-pass membrane protein</topology>
    </subcellularLocation>
</comment>
<feature type="transmembrane region" description="Helical" evidence="5">
    <location>
        <begin position="199"/>
        <end position="215"/>
    </location>
</feature>